<dbReference type="Proteomes" id="UP000319783">
    <property type="component" value="Unassembled WGS sequence"/>
</dbReference>
<dbReference type="EMBL" id="SULG01000027">
    <property type="protein sequence ID" value="TLD42150.1"/>
    <property type="molecule type" value="Genomic_DNA"/>
</dbReference>
<evidence type="ECO:0000313" key="2">
    <source>
        <dbReference type="EMBL" id="TLD42150.1"/>
    </source>
</evidence>
<dbReference type="AlphaFoldDB" id="A0A533QNJ1"/>
<sequence>MVEKYKGYGDLEGKSIMITSGPMRGYIDAVRYISNKSTGKLGAVVATEALKRNALVTFVYGTGSIIPDSALLSKEYACRLTLIEIETIEDLIMTIQESLKGESFDAIIHAMAVLDYIPEKHSEGKLSSRRDKLTIHLTKTPKVIKLIRSVWPDTLLIGFKLEVGLSGDELIERAYASMIESGTDFVVANNQDEIGGDKHRAYLIDSHKEIKAECETKQDISKNLMDVISKRLNINT</sequence>
<accession>A0A533QNJ1</accession>
<name>A0A533QNJ1_9BACT</name>
<feature type="domain" description="DNA/pantothenate metabolism flavoprotein C-terminal" evidence="1">
    <location>
        <begin position="11"/>
        <end position="230"/>
    </location>
</feature>
<evidence type="ECO:0000259" key="1">
    <source>
        <dbReference type="Pfam" id="PF04127"/>
    </source>
</evidence>
<evidence type="ECO:0000313" key="3">
    <source>
        <dbReference type="Proteomes" id="UP000319783"/>
    </source>
</evidence>
<reference evidence="2 3" key="1">
    <citation type="submission" date="2019-04" db="EMBL/GenBank/DDBJ databases">
        <title>Genome of a novel bacterium Candidatus Jettenia ecosi reconstructed from metagenome of an anammox bioreactor.</title>
        <authorList>
            <person name="Mardanov A.V."/>
            <person name="Beletsky A.V."/>
            <person name="Ravin N.V."/>
            <person name="Botchkova E.A."/>
            <person name="Litti Y.V."/>
            <person name="Nozhevnikova A.N."/>
        </authorList>
    </citation>
    <scope>NUCLEOTIDE SEQUENCE [LARGE SCALE GENOMIC DNA]</scope>
    <source>
        <strain evidence="2">J2</strain>
    </source>
</reference>
<dbReference type="SUPFAM" id="SSF102645">
    <property type="entry name" value="CoaB-like"/>
    <property type="match status" value="1"/>
</dbReference>
<organism evidence="2 3">
    <name type="scientific">Candidatus Jettenia ecosi</name>
    <dbReference type="NCBI Taxonomy" id="2494326"/>
    <lineage>
        <taxon>Bacteria</taxon>
        <taxon>Pseudomonadati</taxon>
        <taxon>Planctomycetota</taxon>
        <taxon>Candidatus Brocadiia</taxon>
        <taxon>Candidatus Brocadiales</taxon>
        <taxon>Candidatus Brocadiaceae</taxon>
        <taxon>Candidatus Jettenia</taxon>
    </lineage>
</organism>
<gene>
    <name evidence="2" type="ORF">JETT_1630</name>
</gene>
<protein>
    <submittedName>
        <fullName evidence="2">Phosphopantothenoylcysteine synthetase</fullName>
    </submittedName>
</protein>
<dbReference type="InterPro" id="IPR007085">
    <property type="entry name" value="DNA/pantothenate-metab_flavo_C"/>
</dbReference>
<dbReference type="InterPro" id="IPR035929">
    <property type="entry name" value="CoaB-like_sf"/>
</dbReference>
<proteinExistence type="predicted"/>
<dbReference type="Gene3D" id="3.40.50.10300">
    <property type="entry name" value="CoaB-like"/>
    <property type="match status" value="1"/>
</dbReference>
<dbReference type="GO" id="GO:0003824">
    <property type="term" value="F:catalytic activity"/>
    <property type="evidence" value="ECO:0007669"/>
    <property type="project" value="UniProtKB-ARBA"/>
</dbReference>
<comment type="caution">
    <text evidence="2">The sequence shown here is derived from an EMBL/GenBank/DDBJ whole genome shotgun (WGS) entry which is preliminary data.</text>
</comment>
<dbReference type="GO" id="GO:0015937">
    <property type="term" value="P:coenzyme A biosynthetic process"/>
    <property type="evidence" value="ECO:0007669"/>
    <property type="project" value="UniProtKB-ARBA"/>
</dbReference>
<dbReference type="Pfam" id="PF04127">
    <property type="entry name" value="DFP"/>
    <property type="match status" value="1"/>
</dbReference>